<dbReference type="GO" id="GO:0000160">
    <property type="term" value="P:phosphorelay signal transduction system"/>
    <property type="evidence" value="ECO:0007669"/>
    <property type="project" value="InterPro"/>
</dbReference>
<proteinExistence type="predicted"/>
<organism evidence="7 8">
    <name type="scientific">Solidesulfovibrio carbinoliphilus subsp. oakridgensis</name>
    <dbReference type="NCBI Taxonomy" id="694327"/>
    <lineage>
        <taxon>Bacteria</taxon>
        <taxon>Pseudomonadati</taxon>
        <taxon>Thermodesulfobacteriota</taxon>
        <taxon>Desulfovibrionia</taxon>
        <taxon>Desulfovibrionales</taxon>
        <taxon>Desulfovibrionaceae</taxon>
        <taxon>Solidesulfovibrio</taxon>
    </lineage>
</organism>
<dbReference type="SUPFAM" id="SSF141868">
    <property type="entry name" value="EAL domain-like"/>
    <property type="match status" value="1"/>
</dbReference>
<evidence type="ECO:0000259" key="4">
    <source>
        <dbReference type="PROSITE" id="PS50112"/>
    </source>
</evidence>
<feature type="domain" description="EAL" evidence="5">
    <location>
        <begin position="550"/>
        <end position="805"/>
    </location>
</feature>
<dbReference type="InterPro" id="IPR013656">
    <property type="entry name" value="PAS_4"/>
</dbReference>
<dbReference type="SMART" id="SM00091">
    <property type="entry name" value="PAS"/>
    <property type="match status" value="2"/>
</dbReference>
<gene>
    <name evidence="7" type="ORF">DFW101_2371</name>
</gene>
<comment type="catalytic activity">
    <reaction evidence="1">
        <text>3',3'-c-di-GMP + H2O = 5'-phosphoguanylyl(3'-&gt;5')guanosine + H(+)</text>
        <dbReference type="Rhea" id="RHEA:24902"/>
        <dbReference type="ChEBI" id="CHEBI:15377"/>
        <dbReference type="ChEBI" id="CHEBI:15378"/>
        <dbReference type="ChEBI" id="CHEBI:58754"/>
        <dbReference type="ChEBI" id="CHEBI:58805"/>
        <dbReference type="EC" id="3.1.4.52"/>
    </reaction>
    <physiologicalReaction direction="left-to-right" evidence="1">
        <dbReference type="Rhea" id="RHEA:24903"/>
    </physiologicalReaction>
</comment>
<dbReference type="OrthoDB" id="7673416at2"/>
<dbReference type="SUPFAM" id="SSF55785">
    <property type="entry name" value="PYP-like sensor domain (PAS domain)"/>
    <property type="match status" value="2"/>
</dbReference>
<dbReference type="InterPro" id="IPR000014">
    <property type="entry name" value="PAS"/>
</dbReference>
<dbReference type="Pfam" id="PF00563">
    <property type="entry name" value="EAL"/>
    <property type="match status" value="1"/>
</dbReference>
<dbReference type="InterPro" id="IPR011006">
    <property type="entry name" value="CheY-like_superfamily"/>
</dbReference>
<dbReference type="EMBL" id="CM001368">
    <property type="protein sequence ID" value="EHJ48375.1"/>
    <property type="molecule type" value="Genomic_DNA"/>
</dbReference>
<dbReference type="Gene3D" id="3.30.70.270">
    <property type="match status" value="1"/>
</dbReference>
<evidence type="ECO:0000259" key="5">
    <source>
        <dbReference type="PROSITE" id="PS50883"/>
    </source>
</evidence>
<dbReference type="Proteomes" id="UP000004662">
    <property type="component" value="Chromosome"/>
</dbReference>
<feature type="domain" description="GGDEF" evidence="6">
    <location>
        <begin position="408"/>
        <end position="541"/>
    </location>
</feature>
<dbReference type="SMART" id="SM00448">
    <property type="entry name" value="REC"/>
    <property type="match status" value="1"/>
</dbReference>
<evidence type="ECO:0000259" key="6">
    <source>
        <dbReference type="PROSITE" id="PS50887"/>
    </source>
</evidence>
<sequence>MTSPRILIVGEDKTSAAALAGLLGAHGYRTTGPAGSCREALEAAESDRPDLAVMDLVLEGACDGLDAAALLRDGLDIPVILLGVNGDARVRERARQAGACSLLPRCPDIQALLVAIETALARKRAEAALRQGEIRGRALFAAAPAALVLLDAAGRIRDANPAAERLFGSPPDGLAGLPLSRLLAPGDAAAGEALLAAGLGGASGHARARGRRPDNGGRGGEFPLALSMAPLRLSGAAHALLEARPASLAGCRPDHPETDLSLSAEGFFVIDADGRLRLVNAACTRVFGLCSVPEPGLPLEAALPSELATSLARDASRVIAWNEPVKKEMTTTICGTDKTLLLSLFPMGIDEASRLAGGLVSDITDRKHLENQLAHMAFHDPLTGLPNRSLCLDRIRQAIERSKRRENYQYAVIFLDLDRFKVINDSLGHHMGDRLLEGVSRRLRDCVRGLDTVARLGGDEFVVLLEETGSNREIIRIVKRIRTAISDIFVLCDHDIHVTCSMGIVISPALYDKPEELLRNANIALHRAKGEGRNRFKVFNTRMLEDAIRLMDLENDLRLALKRGEFFLDYQPILALRDRRLTGFEALVRWRRPGKGVASPMEFIPVAEDTGLIVPLGLWVLGEACQTMAAWQKRFPGAEHLSMSVNLSAKQLAQPTMVEEVERILRATGLDPRTLKLEITESVIMDNPEVSILRLKRLKELGVRLSVDDFGTGYSSLSYLQRFPIDTLKVDRAFVSDIEASENRKIVGAVVALAHSLGLDVVAEGVELETQSDVLEGFNCEAGQGFLFSRPVCGEDVERMLGTTREGKTGETEG</sequence>
<protein>
    <submittedName>
        <fullName evidence="7">Response regulator receiver modulated diguanylate cyclase/phosphodiesterase with PAS/PAC sensor(S)</fullName>
    </submittedName>
</protein>
<dbReference type="PROSITE" id="PS50887">
    <property type="entry name" value="GGDEF"/>
    <property type="match status" value="1"/>
</dbReference>
<dbReference type="SUPFAM" id="SSF55073">
    <property type="entry name" value="Nucleotide cyclase"/>
    <property type="match status" value="1"/>
</dbReference>
<dbReference type="HOGENOM" id="CLU_000445_70_50_7"/>
<dbReference type="Gene3D" id="3.40.50.2300">
    <property type="match status" value="1"/>
</dbReference>
<feature type="domain" description="PAS" evidence="4">
    <location>
        <begin position="132"/>
        <end position="202"/>
    </location>
</feature>
<dbReference type="PROSITE" id="PS50110">
    <property type="entry name" value="RESPONSE_REGULATORY"/>
    <property type="match status" value="1"/>
</dbReference>
<dbReference type="GO" id="GO:0071732">
    <property type="term" value="P:cellular response to nitric oxide"/>
    <property type="evidence" value="ECO:0007669"/>
    <property type="project" value="UniProtKB-ARBA"/>
</dbReference>
<dbReference type="SUPFAM" id="SSF52172">
    <property type="entry name" value="CheY-like"/>
    <property type="match status" value="1"/>
</dbReference>
<dbReference type="Gene3D" id="3.30.450.20">
    <property type="entry name" value="PAS domain"/>
    <property type="match status" value="2"/>
</dbReference>
<dbReference type="CDD" id="cd00130">
    <property type="entry name" value="PAS"/>
    <property type="match status" value="1"/>
</dbReference>
<dbReference type="GO" id="GO:0071111">
    <property type="term" value="F:cyclic-guanylate-specific phosphodiesterase activity"/>
    <property type="evidence" value="ECO:0007669"/>
    <property type="project" value="UniProtKB-EC"/>
</dbReference>
<dbReference type="InterPro" id="IPR000160">
    <property type="entry name" value="GGDEF_dom"/>
</dbReference>
<dbReference type="PANTHER" id="PTHR44757">
    <property type="entry name" value="DIGUANYLATE CYCLASE DGCP"/>
    <property type="match status" value="1"/>
</dbReference>
<dbReference type="NCBIfam" id="TIGR00254">
    <property type="entry name" value="GGDEF"/>
    <property type="match status" value="1"/>
</dbReference>
<dbReference type="SMART" id="SM00267">
    <property type="entry name" value="GGDEF"/>
    <property type="match status" value="1"/>
</dbReference>
<dbReference type="InterPro" id="IPR035919">
    <property type="entry name" value="EAL_sf"/>
</dbReference>
<dbReference type="FunFam" id="3.20.20.450:FF:000001">
    <property type="entry name" value="Cyclic di-GMP phosphodiesterase yahA"/>
    <property type="match status" value="1"/>
</dbReference>
<dbReference type="CDD" id="cd01948">
    <property type="entry name" value="EAL"/>
    <property type="match status" value="1"/>
</dbReference>
<evidence type="ECO:0000259" key="3">
    <source>
        <dbReference type="PROSITE" id="PS50110"/>
    </source>
</evidence>
<dbReference type="SMART" id="SM00052">
    <property type="entry name" value="EAL"/>
    <property type="match status" value="1"/>
</dbReference>
<feature type="domain" description="Response regulatory" evidence="3">
    <location>
        <begin position="5"/>
        <end position="120"/>
    </location>
</feature>
<dbReference type="InterPro" id="IPR001789">
    <property type="entry name" value="Sig_transdc_resp-reg_receiver"/>
</dbReference>
<dbReference type="NCBIfam" id="TIGR00229">
    <property type="entry name" value="sensory_box"/>
    <property type="match status" value="2"/>
</dbReference>
<dbReference type="Pfam" id="PF08448">
    <property type="entry name" value="PAS_4"/>
    <property type="match status" value="1"/>
</dbReference>
<keyword evidence="2" id="KW-0597">Phosphoprotein</keyword>
<evidence type="ECO:0000256" key="2">
    <source>
        <dbReference type="PROSITE-ProRule" id="PRU00169"/>
    </source>
</evidence>
<dbReference type="InterPro" id="IPR001633">
    <property type="entry name" value="EAL_dom"/>
</dbReference>
<dbReference type="RefSeq" id="WP_009181751.1">
    <property type="nucleotide sequence ID" value="NZ_CM001368.1"/>
</dbReference>
<evidence type="ECO:0000256" key="1">
    <source>
        <dbReference type="ARBA" id="ARBA00051114"/>
    </source>
</evidence>
<dbReference type="STRING" id="694327.DFW101_2371"/>
<dbReference type="Pfam" id="PF00072">
    <property type="entry name" value="Response_reg"/>
    <property type="match status" value="1"/>
</dbReference>
<dbReference type="eggNOG" id="COG5001">
    <property type="taxonomic scope" value="Bacteria"/>
</dbReference>
<dbReference type="PROSITE" id="PS50112">
    <property type="entry name" value="PAS"/>
    <property type="match status" value="1"/>
</dbReference>
<dbReference type="AlphaFoldDB" id="G7Q552"/>
<name>G7Q552_9BACT</name>
<keyword evidence="8" id="KW-1185">Reference proteome</keyword>
<dbReference type="PROSITE" id="PS50883">
    <property type="entry name" value="EAL"/>
    <property type="match status" value="1"/>
</dbReference>
<dbReference type="FunFam" id="3.30.70.270:FF:000001">
    <property type="entry name" value="Diguanylate cyclase domain protein"/>
    <property type="match status" value="1"/>
</dbReference>
<dbReference type="Pfam" id="PF00990">
    <property type="entry name" value="GGDEF"/>
    <property type="match status" value="1"/>
</dbReference>
<dbReference type="InterPro" id="IPR043128">
    <property type="entry name" value="Rev_trsase/Diguanyl_cyclase"/>
</dbReference>
<feature type="modified residue" description="4-aspartylphosphate" evidence="2">
    <location>
        <position position="55"/>
    </location>
</feature>
<accession>G7Q552</accession>
<dbReference type="PANTHER" id="PTHR44757:SF2">
    <property type="entry name" value="BIOFILM ARCHITECTURE MAINTENANCE PROTEIN MBAA"/>
    <property type="match status" value="1"/>
</dbReference>
<evidence type="ECO:0000313" key="7">
    <source>
        <dbReference type="EMBL" id="EHJ48375.1"/>
    </source>
</evidence>
<evidence type="ECO:0000313" key="8">
    <source>
        <dbReference type="Proteomes" id="UP000004662"/>
    </source>
</evidence>
<dbReference type="InterPro" id="IPR029787">
    <property type="entry name" value="Nucleotide_cyclase"/>
</dbReference>
<dbReference type="CDD" id="cd01949">
    <property type="entry name" value="GGDEF"/>
    <property type="match status" value="1"/>
</dbReference>
<dbReference type="InterPro" id="IPR052155">
    <property type="entry name" value="Biofilm_reg_signaling"/>
</dbReference>
<dbReference type="Gene3D" id="3.20.20.450">
    <property type="entry name" value="EAL domain"/>
    <property type="match status" value="1"/>
</dbReference>
<dbReference type="InterPro" id="IPR035965">
    <property type="entry name" value="PAS-like_dom_sf"/>
</dbReference>
<reference evidence="8" key="1">
    <citation type="journal article" date="2015" name="Genome Announc.">
        <title>High-Quality Draft Genome Sequence of Desulfovibrio carbinoliphilus FW-101-2B, an Organic Acid-Oxidizing Sulfate-Reducing Bacterium Isolated from Uranium(VI)-Contaminated Groundwater.</title>
        <authorList>
            <person name="Ramsay B.D."/>
            <person name="Hwang C."/>
            <person name="Woo H.L."/>
            <person name="Carroll S.L."/>
            <person name="Lucas S."/>
            <person name="Han J."/>
            <person name="Lapidus A.L."/>
            <person name="Cheng J.F."/>
            <person name="Goodwin L.A."/>
            <person name="Pitluck S."/>
            <person name="Peters L."/>
            <person name="Chertkov O."/>
            <person name="Held B."/>
            <person name="Detter J.C."/>
            <person name="Han C.S."/>
            <person name="Tapia R."/>
            <person name="Land M.L."/>
            <person name="Hauser L.J."/>
            <person name="Kyrpides N.C."/>
            <person name="Ivanova N.N."/>
            <person name="Mikhailova N."/>
            <person name="Pagani I."/>
            <person name="Woyke T."/>
            <person name="Arkin A.P."/>
            <person name="Dehal P."/>
            <person name="Chivian D."/>
            <person name="Criddle C.S."/>
            <person name="Wu W."/>
            <person name="Chakraborty R."/>
            <person name="Hazen T.C."/>
            <person name="Fields M.W."/>
        </authorList>
    </citation>
    <scope>NUCLEOTIDE SEQUENCE [LARGE SCALE GENOMIC DNA]</scope>
    <source>
        <strain evidence="8">FW-101-2B</strain>
    </source>
</reference>
<dbReference type="Pfam" id="PF13188">
    <property type="entry name" value="PAS_8"/>
    <property type="match status" value="1"/>
</dbReference>